<accession>F2S188</accession>
<sequence length="402" mass="45174">MSEIKSLQELDVTGSKDTNAESKADSRARMQKAVAADLEVDLIACFLADYSTSLSETRTPLTPSNQSRFVTLTGIEEQKRFIQDQFSRILADLKSLSRPAGSLLEGFVVKAVKISGDRSATVPTHNPFWPPKGFKKFQFPSLSLCTTSYMLDETCTVRPARVHSSLKFPARYHSHHHARLVTDLVEAVMRFLKILEESLSSTIAPTTTTRCPPPLQKTLNSQLILGFIEAVPILRLGYDDAYYRPEPVSSTTYTISIITNSAYNGLTPEKRSGWALASRHNQALKSLNLPIDEPITLQTDSVNGMNAVTSCSYRKPTRWLDNRYFAVQQYREEGLMELKYVDTDNTSWPSSAITFTERTTMRAVTPIYLSQCSARLRNIRLLLRCVSLRLRLRDVPSVGDFT</sequence>
<keyword evidence="3" id="KW-1185">Reference proteome</keyword>
<dbReference type="AlphaFoldDB" id="F2S188"/>
<evidence type="ECO:0000313" key="3">
    <source>
        <dbReference type="Proteomes" id="UP000009172"/>
    </source>
</evidence>
<evidence type="ECO:0000313" key="2">
    <source>
        <dbReference type="EMBL" id="EGD97337.1"/>
    </source>
</evidence>
<dbReference type="HOGENOM" id="CLU_685480_0_0_1"/>
<reference evidence="3" key="1">
    <citation type="journal article" date="2012" name="MBio">
        <title>Comparative genome analysis of Trichophyton rubrum and related dermatophytes reveals candidate genes involved in infection.</title>
        <authorList>
            <person name="Martinez D.A."/>
            <person name="Oliver B.G."/>
            <person name="Graeser Y."/>
            <person name="Goldberg J.M."/>
            <person name="Li W."/>
            <person name="Martinez-Rossi N.M."/>
            <person name="Monod M."/>
            <person name="Shelest E."/>
            <person name="Barton R.C."/>
            <person name="Birch E."/>
            <person name="Brakhage A.A."/>
            <person name="Chen Z."/>
            <person name="Gurr S.J."/>
            <person name="Heiman D."/>
            <person name="Heitman J."/>
            <person name="Kosti I."/>
            <person name="Rossi A."/>
            <person name="Saif S."/>
            <person name="Samalova M."/>
            <person name="Saunders C.W."/>
            <person name="Shea T."/>
            <person name="Summerbell R.C."/>
            <person name="Xu J."/>
            <person name="Young S."/>
            <person name="Zeng Q."/>
            <person name="Birren B.W."/>
            <person name="Cuomo C.A."/>
            <person name="White T.C."/>
        </authorList>
    </citation>
    <scope>NUCLEOTIDE SEQUENCE [LARGE SCALE GENOMIC DNA]</scope>
    <source>
        <strain evidence="3">CBS 112818</strain>
    </source>
</reference>
<dbReference type="Proteomes" id="UP000009172">
    <property type="component" value="Unassembled WGS sequence"/>
</dbReference>
<gene>
    <name evidence="2" type="ORF">TESG_04748</name>
</gene>
<protein>
    <submittedName>
        <fullName evidence="2">Uncharacterized protein</fullName>
    </submittedName>
</protein>
<evidence type="ECO:0000256" key="1">
    <source>
        <dbReference type="SAM" id="MobiDB-lite"/>
    </source>
</evidence>
<feature type="region of interest" description="Disordered" evidence="1">
    <location>
        <begin position="1"/>
        <end position="25"/>
    </location>
</feature>
<dbReference type="EMBL" id="GG698501">
    <property type="protein sequence ID" value="EGD97337.1"/>
    <property type="molecule type" value="Genomic_DNA"/>
</dbReference>
<name>F2S188_TRIT1</name>
<proteinExistence type="predicted"/>
<organism evidence="2 3">
    <name type="scientific">Trichophyton tonsurans (strain CBS 112818)</name>
    <name type="common">Scalp ringworm fungus</name>
    <dbReference type="NCBI Taxonomy" id="647933"/>
    <lineage>
        <taxon>Eukaryota</taxon>
        <taxon>Fungi</taxon>
        <taxon>Dikarya</taxon>
        <taxon>Ascomycota</taxon>
        <taxon>Pezizomycotina</taxon>
        <taxon>Eurotiomycetes</taxon>
        <taxon>Eurotiomycetidae</taxon>
        <taxon>Onygenales</taxon>
        <taxon>Arthrodermataceae</taxon>
        <taxon>Trichophyton</taxon>
    </lineage>
</organism>